<comment type="caution">
    <text evidence="2">The sequence shown here is derived from an EMBL/GenBank/DDBJ whole genome shotgun (WGS) entry which is preliminary data.</text>
</comment>
<evidence type="ECO:0000313" key="2">
    <source>
        <dbReference type="EMBL" id="GAA3945570.1"/>
    </source>
</evidence>
<sequence length="127" mass="13802">MSNLTSDVEKHTALYEAAFNSGDVDAVNAMYTDEAVAVWEPGVPLTGQARKDAVKEFLARKPKMSARPRQSFVTGDTALLIVDWSIATVDDAGEPELLTGVGVDVLRKGADGNWRYAIDDPYGEQQQ</sequence>
<protein>
    <recommendedName>
        <fullName evidence="1">SnoaL-like domain-containing protein</fullName>
    </recommendedName>
</protein>
<dbReference type="RefSeq" id="WP_309031467.1">
    <property type="nucleotide sequence ID" value="NZ_BAABAJ010000045.1"/>
</dbReference>
<evidence type="ECO:0000259" key="1">
    <source>
        <dbReference type="Pfam" id="PF12680"/>
    </source>
</evidence>
<accession>A0ABP7NGT4</accession>
<dbReference type="Pfam" id="PF12680">
    <property type="entry name" value="SnoaL_2"/>
    <property type="match status" value="1"/>
</dbReference>
<dbReference type="Proteomes" id="UP001501000">
    <property type="component" value="Unassembled WGS sequence"/>
</dbReference>
<dbReference type="EMBL" id="BAABAJ010000045">
    <property type="protein sequence ID" value="GAA3945570.1"/>
    <property type="molecule type" value="Genomic_DNA"/>
</dbReference>
<dbReference type="InterPro" id="IPR037401">
    <property type="entry name" value="SnoaL-like"/>
</dbReference>
<organism evidence="2 3">
    <name type="scientific">Streptomyces gulbargensis</name>
    <dbReference type="NCBI Taxonomy" id="364901"/>
    <lineage>
        <taxon>Bacteria</taxon>
        <taxon>Bacillati</taxon>
        <taxon>Actinomycetota</taxon>
        <taxon>Actinomycetes</taxon>
        <taxon>Kitasatosporales</taxon>
        <taxon>Streptomycetaceae</taxon>
        <taxon>Streptomyces</taxon>
    </lineage>
</organism>
<proteinExistence type="predicted"/>
<dbReference type="SUPFAM" id="SSF54427">
    <property type="entry name" value="NTF2-like"/>
    <property type="match status" value="1"/>
</dbReference>
<dbReference type="InterPro" id="IPR032710">
    <property type="entry name" value="NTF2-like_dom_sf"/>
</dbReference>
<dbReference type="Gene3D" id="3.10.450.50">
    <property type="match status" value="1"/>
</dbReference>
<reference evidence="3" key="1">
    <citation type="journal article" date="2019" name="Int. J. Syst. Evol. Microbiol.">
        <title>The Global Catalogue of Microorganisms (GCM) 10K type strain sequencing project: providing services to taxonomists for standard genome sequencing and annotation.</title>
        <authorList>
            <consortium name="The Broad Institute Genomics Platform"/>
            <consortium name="The Broad Institute Genome Sequencing Center for Infectious Disease"/>
            <person name="Wu L."/>
            <person name="Ma J."/>
        </authorList>
    </citation>
    <scope>NUCLEOTIDE SEQUENCE [LARGE SCALE GENOMIC DNA]</scope>
    <source>
        <strain evidence="3">JCM 16956</strain>
    </source>
</reference>
<keyword evidence="3" id="KW-1185">Reference proteome</keyword>
<gene>
    <name evidence="2" type="ORF">GCM10022244_61130</name>
</gene>
<name>A0ABP7NGT4_9ACTN</name>
<evidence type="ECO:0000313" key="3">
    <source>
        <dbReference type="Proteomes" id="UP001501000"/>
    </source>
</evidence>
<feature type="domain" description="SnoaL-like" evidence="1">
    <location>
        <begin position="13"/>
        <end position="115"/>
    </location>
</feature>